<dbReference type="GO" id="GO:0000166">
    <property type="term" value="F:nucleotide binding"/>
    <property type="evidence" value="ECO:0007669"/>
    <property type="project" value="UniProtKB-KW"/>
</dbReference>
<dbReference type="EC" id="2.4.1.122" evidence="4"/>
<feature type="domain" description="Fringe-like glycosyltransferase" evidence="13">
    <location>
        <begin position="60"/>
        <end position="229"/>
    </location>
</feature>
<keyword evidence="8" id="KW-0547">Nucleotide-binding</keyword>
<dbReference type="InterPro" id="IPR003378">
    <property type="entry name" value="Fringe-like_glycosylTrfase"/>
</dbReference>
<organism evidence="14 15">
    <name type="scientific">Parastrongyloides trichosuri</name>
    <name type="common">Possum-specific nematode worm</name>
    <dbReference type="NCBI Taxonomy" id="131310"/>
    <lineage>
        <taxon>Eukaryota</taxon>
        <taxon>Metazoa</taxon>
        <taxon>Ecdysozoa</taxon>
        <taxon>Nematoda</taxon>
        <taxon>Chromadorea</taxon>
        <taxon>Rhabditida</taxon>
        <taxon>Tylenchina</taxon>
        <taxon>Panagrolaimomorpha</taxon>
        <taxon>Strongyloidoidea</taxon>
        <taxon>Strongyloididae</taxon>
        <taxon>Parastrongyloides</taxon>
    </lineage>
</organism>
<evidence type="ECO:0000313" key="15">
    <source>
        <dbReference type="WBParaSite" id="PTRK_0001152800.1"/>
    </source>
</evidence>
<evidence type="ECO:0000256" key="12">
    <source>
        <dbReference type="SAM" id="Phobius"/>
    </source>
</evidence>
<keyword evidence="14" id="KW-1185">Reference proteome</keyword>
<dbReference type="GO" id="GO:0016263">
    <property type="term" value="F:glycoprotein-N-acetylgalactosamine 3-beta-galactosyltransferase activity"/>
    <property type="evidence" value="ECO:0007669"/>
    <property type="project" value="UniProtKB-EC"/>
</dbReference>
<dbReference type="STRING" id="131310.A0A0N4ZSP6"/>
<protein>
    <recommendedName>
        <fullName evidence="4">N-acetylgalactosaminide beta-1,3-galactosyltransferase</fullName>
        <ecNumber evidence="4">2.4.1.122</ecNumber>
    </recommendedName>
</protein>
<proteinExistence type="inferred from homology"/>
<evidence type="ECO:0000256" key="2">
    <source>
        <dbReference type="ARBA" id="ARBA00004922"/>
    </source>
</evidence>
<dbReference type="PANTHER" id="PTHR23033:SF14">
    <property type="entry name" value="GLYCOPROTEIN-N-ACETYLGALACTOSAMINE 3-BETA-GALACTOSYLTRANSFERASE 1-RELATED"/>
    <property type="match status" value="1"/>
</dbReference>
<evidence type="ECO:0000256" key="4">
    <source>
        <dbReference type="ARBA" id="ARBA00012557"/>
    </source>
</evidence>
<evidence type="ECO:0000256" key="6">
    <source>
        <dbReference type="ARBA" id="ARBA00022679"/>
    </source>
</evidence>
<dbReference type="Proteomes" id="UP000038045">
    <property type="component" value="Unplaced"/>
</dbReference>
<keyword evidence="9" id="KW-0735">Signal-anchor</keyword>
<keyword evidence="11 12" id="KW-0472">Membrane</keyword>
<dbReference type="Pfam" id="PF02434">
    <property type="entry name" value="Fringe"/>
    <property type="match status" value="1"/>
</dbReference>
<accession>A0A0N4ZSP6</accession>
<evidence type="ECO:0000256" key="11">
    <source>
        <dbReference type="ARBA" id="ARBA00023136"/>
    </source>
</evidence>
<dbReference type="GO" id="GO:0016020">
    <property type="term" value="C:membrane"/>
    <property type="evidence" value="ECO:0007669"/>
    <property type="project" value="UniProtKB-SubCell"/>
</dbReference>
<evidence type="ECO:0000256" key="8">
    <source>
        <dbReference type="ARBA" id="ARBA00022741"/>
    </source>
</evidence>
<dbReference type="WBParaSite" id="PTRK_0001152800.1">
    <property type="protein sequence ID" value="PTRK_0001152800.1"/>
    <property type="gene ID" value="PTRK_0001152800"/>
</dbReference>
<keyword evidence="7 12" id="KW-0812">Transmembrane</keyword>
<keyword evidence="10 12" id="KW-1133">Transmembrane helix</keyword>
<feature type="transmembrane region" description="Helical" evidence="12">
    <location>
        <begin position="6"/>
        <end position="23"/>
    </location>
</feature>
<comment type="subcellular location">
    <subcellularLocation>
        <location evidence="1">Membrane</location>
        <topology evidence="1">Single-pass type II membrane protein</topology>
    </subcellularLocation>
</comment>
<evidence type="ECO:0000256" key="3">
    <source>
        <dbReference type="ARBA" id="ARBA00006462"/>
    </source>
</evidence>
<dbReference type="InterPro" id="IPR026050">
    <property type="entry name" value="C1GALT1/C1GALT1_chp1"/>
</dbReference>
<sequence>MNGKLIFLFFVSIILFLFKYYTLNDNDRSFSMKEIIPVYCEEQYLDFNELSEFLFHNVTVFCLIHTSPKYKTSRAIHQKATWLKRCNNYIYVSSEEDKELPSIKGGKVDGYKYTNERIRYGLKYVYENFGNKYDWFFKGDDDNYVIMENLRAFLLERNSSVDQYYGYKLTLGQEYMSGAGFILSKSALKKMVTIAFEDTSICNNKSDIPEDVEFGRCLKNINISAMDSRDMEDRHMFIPSSFEEFSSMIKNKHYDGFMNMSPYKMTKGYSALSKYPITFHYVKGDMFYGLEYIFYHASVIGKEQEVYRKPTKTKNNIKLSLIYFKEFVKHFYKF</sequence>
<evidence type="ECO:0000256" key="9">
    <source>
        <dbReference type="ARBA" id="ARBA00022968"/>
    </source>
</evidence>
<evidence type="ECO:0000256" key="10">
    <source>
        <dbReference type="ARBA" id="ARBA00022989"/>
    </source>
</evidence>
<dbReference type="AlphaFoldDB" id="A0A0N4ZSP6"/>
<dbReference type="Gene3D" id="3.90.550.50">
    <property type="match status" value="1"/>
</dbReference>
<evidence type="ECO:0000256" key="7">
    <source>
        <dbReference type="ARBA" id="ARBA00022692"/>
    </source>
</evidence>
<evidence type="ECO:0000313" key="14">
    <source>
        <dbReference type="Proteomes" id="UP000038045"/>
    </source>
</evidence>
<keyword evidence="6" id="KW-0808">Transferase</keyword>
<evidence type="ECO:0000259" key="13">
    <source>
        <dbReference type="Pfam" id="PF02434"/>
    </source>
</evidence>
<evidence type="ECO:0000256" key="1">
    <source>
        <dbReference type="ARBA" id="ARBA00004606"/>
    </source>
</evidence>
<name>A0A0N4ZSP6_PARTI</name>
<comment type="similarity">
    <text evidence="3">Belongs to the glycosyltransferase 31 family. Beta3-Gal-T subfamily.</text>
</comment>
<keyword evidence="5" id="KW-0328">Glycosyltransferase</keyword>
<comment type="pathway">
    <text evidence="2">Protein modification; protein glycosylation.</text>
</comment>
<evidence type="ECO:0000256" key="5">
    <source>
        <dbReference type="ARBA" id="ARBA00022676"/>
    </source>
</evidence>
<dbReference type="PANTHER" id="PTHR23033">
    <property type="entry name" value="BETA1,3-GALACTOSYLTRANSFERASE"/>
    <property type="match status" value="1"/>
</dbReference>
<reference evidence="15" key="1">
    <citation type="submission" date="2017-02" db="UniProtKB">
        <authorList>
            <consortium name="WormBaseParasite"/>
        </authorList>
    </citation>
    <scope>IDENTIFICATION</scope>
</reference>